<protein>
    <submittedName>
        <fullName evidence="1">Uncharacterized protein</fullName>
    </submittedName>
</protein>
<keyword evidence="2" id="KW-1185">Reference proteome</keyword>
<evidence type="ECO:0000313" key="1">
    <source>
        <dbReference type="EMBL" id="UXI67543.1"/>
    </source>
</evidence>
<proteinExistence type="predicted"/>
<organism evidence="1 2">
    <name type="scientific">Tahibacter amnicola</name>
    <dbReference type="NCBI Taxonomy" id="2976241"/>
    <lineage>
        <taxon>Bacteria</taxon>
        <taxon>Pseudomonadati</taxon>
        <taxon>Pseudomonadota</taxon>
        <taxon>Gammaproteobacteria</taxon>
        <taxon>Lysobacterales</taxon>
        <taxon>Rhodanobacteraceae</taxon>
        <taxon>Tahibacter</taxon>
    </lineage>
</organism>
<accession>A0ABY6BE68</accession>
<name>A0ABY6BE68_9GAMM</name>
<dbReference type="EMBL" id="CP104694">
    <property type="protein sequence ID" value="UXI67543.1"/>
    <property type="molecule type" value="Genomic_DNA"/>
</dbReference>
<dbReference type="InterPro" id="IPR046511">
    <property type="entry name" value="DUF6689"/>
</dbReference>
<sequence>MGLPGLGVAVIATAKLAALETRILAASLDDVLRLELLAIIDDIGLQLALLNYTAAIAGVDDLLDTVHAEAGLGMDNLWRAERDLVNDAGDIDGQANSLRFSLLRLQ</sequence>
<dbReference type="Pfam" id="PF20396">
    <property type="entry name" value="DUF6689"/>
    <property type="match status" value="1"/>
</dbReference>
<evidence type="ECO:0000313" key="2">
    <source>
        <dbReference type="Proteomes" id="UP001064632"/>
    </source>
</evidence>
<dbReference type="Proteomes" id="UP001064632">
    <property type="component" value="Chromosome"/>
</dbReference>
<gene>
    <name evidence="1" type="ORF">N4264_22845</name>
</gene>
<reference evidence="1" key="1">
    <citation type="submission" date="2022-09" db="EMBL/GenBank/DDBJ databases">
        <title>Tahibacter sp. nov., isolated from a fresh water.</title>
        <authorList>
            <person name="Baek J.H."/>
            <person name="Lee J.K."/>
            <person name="Kim J.M."/>
            <person name="Jeon C.O."/>
        </authorList>
    </citation>
    <scope>NUCLEOTIDE SEQUENCE</scope>
    <source>
        <strain evidence="1">W38</strain>
    </source>
</reference>